<protein>
    <submittedName>
        <fullName evidence="1">N-acetyltransferase</fullName>
    </submittedName>
</protein>
<dbReference type="RefSeq" id="WP_374037408.1">
    <property type="nucleotide sequence ID" value="NZ_CP169082.1"/>
</dbReference>
<dbReference type="InterPro" id="IPR016181">
    <property type="entry name" value="Acyl_CoA_acyltransferase"/>
</dbReference>
<accession>A0ABW0FRN7</accession>
<proteinExistence type="predicted"/>
<keyword evidence="2" id="KW-1185">Reference proteome</keyword>
<gene>
    <name evidence="1" type="ORF">ACFPIE_08990</name>
</gene>
<reference evidence="2" key="1">
    <citation type="journal article" date="2019" name="Int. J. Syst. Evol. Microbiol.">
        <title>The Global Catalogue of Microorganisms (GCM) 10K type strain sequencing project: providing services to taxonomists for standard genome sequencing and annotation.</title>
        <authorList>
            <consortium name="The Broad Institute Genomics Platform"/>
            <consortium name="The Broad Institute Genome Sequencing Center for Infectious Disease"/>
            <person name="Wu L."/>
            <person name="Ma J."/>
        </authorList>
    </citation>
    <scope>NUCLEOTIDE SEQUENCE [LARGE SCALE GENOMIC DNA]</scope>
    <source>
        <strain evidence="2">JCM 12125</strain>
    </source>
</reference>
<dbReference type="SUPFAM" id="SSF55729">
    <property type="entry name" value="Acyl-CoA N-acyltransferases (Nat)"/>
    <property type="match status" value="1"/>
</dbReference>
<sequence length="372" mass="41087">MTITVRPIDETDHGAINALHRFVGWPERSEAGWAWLENNPARLELGAPAGWLLEDADGDPAGFTGNFVQRFHHEGRTLYGATGFSIIVTPKARGASRKLITTFNSQPGLFAHYTFNANAVSAPLYKRYGMVAWPNETHALKLSWRIDALACVEGRVWREIDRRAPRLTEARHERLLNPRLHEPDALTLPHGVSVLTDLEDDSRFAGFWDALKAEGKIVADRSPEALRWRLADPDLTLRPLLLAYSRDATIRGYAMAMMSKGNPIEPPMLEIIDLIALEDEAKAVPALMQALLMNARSMGAAKLRIQMVSPDLLRRLGPLADSARREGGWGHCHVKFGSTAPGAAVWSPTPFDADYGICLRPVPVGAVERQAA</sequence>
<name>A0ABW0FRN7_9CAUL</name>
<comment type="caution">
    <text evidence="1">The sequence shown here is derived from an EMBL/GenBank/DDBJ whole genome shotgun (WGS) entry which is preliminary data.</text>
</comment>
<evidence type="ECO:0000313" key="2">
    <source>
        <dbReference type="Proteomes" id="UP001596152"/>
    </source>
</evidence>
<dbReference type="EMBL" id="JBHSLF010000018">
    <property type="protein sequence ID" value="MFC5344046.1"/>
    <property type="molecule type" value="Genomic_DNA"/>
</dbReference>
<evidence type="ECO:0000313" key="1">
    <source>
        <dbReference type="EMBL" id="MFC5344046.1"/>
    </source>
</evidence>
<dbReference type="Proteomes" id="UP001596152">
    <property type="component" value="Unassembled WGS sequence"/>
</dbReference>
<organism evidence="1 2">
    <name type="scientific">Brevundimonas staleyi</name>
    <dbReference type="NCBI Taxonomy" id="74326"/>
    <lineage>
        <taxon>Bacteria</taxon>
        <taxon>Pseudomonadati</taxon>
        <taxon>Pseudomonadota</taxon>
        <taxon>Alphaproteobacteria</taxon>
        <taxon>Caulobacterales</taxon>
        <taxon>Caulobacteraceae</taxon>
        <taxon>Brevundimonas</taxon>
    </lineage>
</organism>